<evidence type="ECO:0000313" key="3">
    <source>
        <dbReference type="Proteomes" id="UP001412067"/>
    </source>
</evidence>
<comment type="similarity">
    <text evidence="1">Belongs to the peptidase S10 family.</text>
</comment>
<dbReference type="Pfam" id="PF00450">
    <property type="entry name" value="Peptidase_S10"/>
    <property type="match status" value="1"/>
</dbReference>
<name>A0ABR2LKI6_9ASPA</name>
<gene>
    <name evidence="2" type="primary">SCPL38</name>
    <name evidence="2" type="ORF">KSP40_PGU008958</name>
</gene>
<sequence>MPGQLQSRDHLIASPLQPEYISPSATISEISLLIAAPHRRLQVCIISLAPLQPDPLVLWLNGGPGCSSITYGTSKELGPFNIHLDGKTLYLNPYTWNNGRLLLNHGFVG</sequence>
<dbReference type="Gene3D" id="3.40.50.1820">
    <property type="entry name" value="alpha/beta hydrolase"/>
    <property type="match status" value="1"/>
</dbReference>
<evidence type="ECO:0000313" key="2">
    <source>
        <dbReference type="EMBL" id="KAK8943658.1"/>
    </source>
</evidence>
<accession>A0ABR2LKI6</accession>
<comment type="caution">
    <text evidence="2">The sequence shown here is derived from an EMBL/GenBank/DDBJ whole genome shotgun (WGS) entry which is preliminary data.</text>
</comment>
<evidence type="ECO:0000256" key="1">
    <source>
        <dbReference type="ARBA" id="ARBA00009431"/>
    </source>
</evidence>
<dbReference type="PANTHER" id="PTHR11802:SF198">
    <property type="entry name" value="SERINE CARBOXYPEPTIDASE-LIKE 27"/>
    <property type="match status" value="1"/>
</dbReference>
<protein>
    <submittedName>
        <fullName evidence="2">Serine carboxypeptidase-like 38</fullName>
    </submittedName>
</protein>
<dbReference type="SUPFAM" id="SSF53474">
    <property type="entry name" value="alpha/beta-Hydrolases"/>
    <property type="match status" value="1"/>
</dbReference>
<dbReference type="EMBL" id="JBBWWR010000018">
    <property type="protein sequence ID" value="KAK8943658.1"/>
    <property type="molecule type" value="Genomic_DNA"/>
</dbReference>
<dbReference type="Proteomes" id="UP001412067">
    <property type="component" value="Unassembled WGS sequence"/>
</dbReference>
<keyword evidence="3" id="KW-1185">Reference proteome</keyword>
<reference evidence="2 3" key="1">
    <citation type="journal article" date="2022" name="Nat. Plants">
        <title>Genomes of leafy and leafless Platanthera orchids illuminate the evolution of mycoheterotrophy.</title>
        <authorList>
            <person name="Li M.H."/>
            <person name="Liu K.W."/>
            <person name="Li Z."/>
            <person name="Lu H.C."/>
            <person name="Ye Q.L."/>
            <person name="Zhang D."/>
            <person name="Wang J.Y."/>
            <person name="Li Y.F."/>
            <person name="Zhong Z.M."/>
            <person name="Liu X."/>
            <person name="Yu X."/>
            <person name="Liu D.K."/>
            <person name="Tu X.D."/>
            <person name="Liu B."/>
            <person name="Hao Y."/>
            <person name="Liao X.Y."/>
            <person name="Jiang Y.T."/>
            <person name="Sun W.H."/>
            <person name="Chen J."/>
            <person name="Chen Y.Q."/>
            <person name="Ai Y."/>
            <person name="Zhai J.W."/>
            <person name="Wu S.S."/>
            <person name="Zhou Z."/>
            <person name="Hsiao Y.Y."/>
            <person name="Wu W.L."/>
            <person name="Chen Y.Y."/>
            <person name="Lin Y.F."/>
            <person name="Hsu J.L."/>
            <person name="Li C.Y."/>
            <person name="Wang Z.W."/>
            <person name="Zhao X."/>
            <person name="Zhong W.Y."/>
            <person name="Ma X.K."/>
            <person name="Ma L."/>
            <person name="Huang J."/>
            <person name="Chen G.Z."/>
            <person name="Huang M.Z."/>
            <person name="Huang L."/>
            <person name="Peng D.H."/>
            <person name="Luo Y.B."/>
            <person name="Zou S.Q."/>
            <person name="Chen S.P."/>
            <person name="Lan S."/>
            <person name="Tsai W.C."/>
            <person name="Van de Peer Y."/>
            <person name="Liu Z.J."/>
        </authorList>
    </citation>
    <scope>NUCLEOTIDE SEQUENCE [LARGE SCALE GENOMIC DNA]</scope>
    <source>
        <strain evidence="2">Lor288</strain>
    </source>
</reference>
<organism evidence="2 3">
    <name type="scientific">Platanthera guangdongensis</name>
    <dbReference type="NCBI Taxonomy" id="2320717"/>
    <lineage>
        <taxon>Eukaryota</taxon>
        <taxon>Viridiplantae</taxon>
        <taxon>Streptophyta</taxon>
        <taxon>Embryophyta</taxon>
        <taxon>Tracheophyta</taxon>
        <taxon>Spermatophyta</taxon>
        <taxon>Magnoliopsida</taxon>
        <taxon>Liliopsida</taxon>
        <taxon>Asparagales</taxon>
        <taxon>Orchidaceae</taxon>
        <taxon>Orchidoideae</taxon>
        <taxon>Orchideae</taxon>
        <taxon>Orchidinae</taxon>
        <taxon>Platanthera</taxon>
    </lineage>
</organism>
<dbReference type="InterPro" id="IPR001563">
    <property type="entry name" value="Peptidase_S10"/>
</dbReference>
<dbReference type="InterPro" id="IPR029058">
    <property type="entry name" value="AB_hydrolase_fold"/>
</dbReference>
<dbReference type="PANTHER" id="PTHR11802">
    <property type="entry name" value="SERINE PROTEASE FAMILY S10 SERINE CARBOXYPEPTIDASE"/>
    <property type="match status" value="1"/>
</dbReference>
<proteinExistence type="inferred from homology"/>